<dbReference type="EMBL" id="MN739735">
    <property type="protein sequence ID" value="QHT23898.1"/>
    <property type="molecule type" value="Genomic_DNA"/>
</dbReference>
<feature type="region of interest" description="Disordered" evidence="1">
    <location>
        <begin position="131"/>
        <end position="161"/>
    </location>
</feature>
<accession>A0A6C0E559</accession>
<organism evidence="2">
    <name type="scientific">viral metagenome</name>
    <dbReference type="NCBI Taxonomy" id="1070528"/>
    <lineage>
        <taxon>unclassified sequences</taxon>
        <taxon>metagenomes</taxon>
        <taxon>organismal metagenomes</taxon>
    </lineage>
</organism>
<evidence type="ECO:0000313" key="2">
    <source>
        <dbReference type="EMBL" id="QHT23898.1"/>
    </source>
</evidence>
<proteinExistence type="predicted"/>
<feature type="region of interest" description="Disordered" evidence="1">
    <location>
        <begin position="175"/>
        <end position="205"/>
    </location>
</feature>
<dbReference type="AlphaFoldDB" id="A0A6C0E559"/>
<feature type="region of interest" description="Disordered" evidence="1">
    <location>
        <begin position="277"/>
        <end position="305"/>
    </location>
</feature>
<protein>
    <submittedName>
        <fullName evidence="2">Uncharacterized protein</fullName>
    </submittedName>
</protein>
<sequence>MNNTKDNNEVCPFAEGGCGNRDNSWCCGCAGDKNGKLYQPEICVTSEGGCGNRDSSWCCSCARDDTGRLFQPEVCKVSEGGCGNRDSLYICDCDIETELPIPLSSPAYTSRLTRETTLGYGCALTRSEPSPMWTPTPLSRQATTSCGLTRQATLAPPPPRLMREQTCINNIRYEDSDEEDEYEQEKHDTFHTPNHSPKLPSMPPPLTRQDTMGICSSRNNDINYDMYDEPFPSRLERQVCTGSLVNDNFYKVERSTIVNLNGRLVDLRNTSEIQASLQIQPPNSPDVPQLKPGGETPPPIDDTPPMPDYYPKLYRGFNNKQQVMDILPVLRSWLVIQNDPDIDYEDEVWRDTRDSINDQMRRFVDDIDWWVLGAKGGPWEYCVETPESFACTMGINDPNINYGSYKNENKGRFTKRQIELLYNTMMENTRIAMKMETISKLFEF</sequence>
<evidence type="ECO:0000256" key="1">
    <source>
        <dbReference type="SAM" id="MobiDB-lite"/>
    </source>
</evidence>
<name>A0A6C0E559_9ZZZZ</name>
<reference evidence="2" key="1">
    <citation type="journal article" date="2020" name="Nature">
        <title>Giant virus diversity and host interactions through global metagenomics.</title>
        <authorList>
            <person name="Schulz F."/>
            <person name="Roux S."/>
            <person name="Paez-Espino D."/>
            <person name="Jungbluth S."/>
            <person name="Walsh D.A."/>
            <person name="Denef V.J."/>
            <person name="McMahon K.D."/>
            <person name="Konstantinidis K.T."/>
            <person name="Eloe-Fadrosh E.A."/>
            <person name="Kyrpides N.C."/>
            <person name="Woyke T."/>
        </authorList>
    </citation>
    <scope>NUCLEOTIDE SEQUENCE</scope>
    <source>
        <strain evidence="2">GVMAG-M-3300023179-132</strain>
    </source>
</reference>
<feature type="compositionally biased region" description="Polar residues" evidence="1">
    <location>
        <begin position="136"/>
        <end position="152"/>
    </location>
</feature>
<feature type="compositionally biased region" description="Pro residues" evidence="1">
    <location>
        <begin position="295"/>
        <end position="305"/>
    </location>
</feature>